<feature type="signal peptide" evidence="1">
    <location>
        <begin position="1"/>
        <end position="22"/>
    </location>
</feature>
<dbReference type="Gene3D" id="3.90.1150.140">
    <property type="match status" value="1"/>
</dbReference>
<evidence type="ECO:0000313" key="6">
    <source>
        <dbReference type="Proteomes" id="UP000321577"/>
    </source>
</evidence>
<evidence type="ECO:0000313" key="5">
    <source>
        <dbReference type="EMBL" id="GEP44238.1"/>
    </source>
</evidence>
<dbReference type="InterPro" id="IPR048503">
    <property type="entry name" value="NamZ_C"/>
</dbReference>
<dbReference type="PANTHER" id="PTHR42915:SF1">
    <property type="entry name" value="PEPTIDOGLYCAN BETA-N-ACETYLMURAMIDASE NAMZ"/>
    <property type="match status" value="1"/>
</dbReference>
<evidence type="ECO:0000256" key="1">
    <source>
        <dbReference type="SAM" id="SignalP"/>
    </source>
</evidence>
<dbReference type="Pfam" id="PF07075">
    <property type="entry name" value="NamZ_N"/>
    <property type="match status" value="1"/>
</dbReference>
<dbReference type="InterPro" id="IPR001466">
    <property type="entry name" value="Beta-lactam-related"/>
</dbReference>
<reference evidence="5 6" key="1">
    <citation type="submission" date="2019-07" db="EMBL/GenBank/DDBJ databases">
        <title>Whole genome shotgun sequence of Brevifollis gellanilyticus NBRC 108608.</title>
        <authorList>
            <person name="Hosoyama A."/>
            <person name="Uohara A."/>
            <person name="Ohji S."/>
            <person name="Ichikawa N."/>
        </authorList>
    </citation>
    <scope>NUCLEOTIDE SEQUENCE [LARGE SCALE GENOMIC DNA]</scope>
    <source>
        <strain evidence="5 6">NBRC 108608</strain>
    </source>
</reference>
<dbReference type="AlphaFoldDB" id="A0A512MBX4"/>
<dbReference type="SUPFAM" id="SSF56601">
    <property type="entry name" value="beta-lactamase/transpeptidase-like"/>
    <property type="match status" value="1"/>
</dbReference>
<name>A0A512MBX4_9BACT</name>
<feature type="chain" id="PRO_5021905874" evidence="1">
    <location>
        <begin position="23"/>
        <end position="769"/>
    </location>
</feature>
<evidence type="ECO:0000259" key="2">
    <source>
        <dbReference type="Pfam" id="PF00144"/>
    </source>
</evidence>
<organism evidence="5 6">
    <name type="scientific">Brevifollis gellanilyticus</name>
    <dbReference type="NCBI Taxonomy" id="748831"/>
    <lineage>
        <taxon>Bacteria</taxon>
        <taxon>Pseudomonadati</taxon>
        <taxon>Verrucomicrobiota</taxon>
        <taxon>Verrucomicrobiia</taxon>
        <taxon>Verrucomicrobiales</taxon>
        <taxon>Verrucomicrobiaceae</taxon>
    </lineage>
</organism>
<dbReference type="Pfam" id="PF00144">
    <property type="entry name" value="Beta-lactamase"/>
    <property type="match status" value="1"/>
</dbReference>
<keyword evidence="1" id="KW-0732">Signal</keyword>
<dbReference type="Gene3D" id="3.40.710.10">
    <property type="entry name" value="DD-peptidase/beta-lactamase superfamily"/>
    <property type="match status" value="1"/>
</dbReference>
<dbReference type="InterPro" id="IPR048502">
    <property type="entry name" value="NamZ_N"/>
</dbReference>
<evidence type="ECO:0000259" key="4">
    <source>
        <dbReference type="Pfam" id="PF20732"/>
    </source>
</evidence>
<dbReference type="InterPro" id="IPR008302">
    <property type="entry name" value="NamZ"/>
</dbReference>
<dbReference type="Proteomes" id="UP000321577">
    <property type="component" value="Unassembled WGS sequence"/>
</dbReference>
<dbReference type="PANTHER" id="PTHR42915">
    <property type="entry name" value="HYPOTHETICAL 460 KDA PROTEIN IN FEUA-SIGW INTERGENIC REGION [PRECURSOR]"/>
    <property type="match status" value="1"/>
</dbReference>
<sequence>MRAMLKTLCCYLSLTLTLAAQTAFDPAGLKEMDQLIAKAVAKKNPNGAVVLLEHCGQTQTLVKGARALVPVREEMTADTIFDAASLTKVVATLPSVMILADQGKIDIEAPVSRYLKEFVGEGRDLICVRHLLTHTSGLKPGIPREPEWTGYAEGIRRATSSVPEGPPNSFFRYSDVNFILLGEVVQRVSGKKLDVFAQDMVFKPLKMTSTRFTPPADWRSRIAPTERDELGQMLRGVVHDPTSRRMGGVTGHAGLFTTAADLARYARMILGGGQLDGARVLTTETIQKMQTVQTAATVFERRGLGWDIDSSYSRPRGEVFPLGSFGHTGFTGTSLWMDPASQSFVVFLSSRLHPEGGGSVRDLYELVGTAAAKCIPGFDFKNVADALPKRDEKEVPTVLNGIDVLQRDDFAALKDLRVGLITNHTGMNVQRENTIDLLHESKEVKLVALFSPEHGIRGELDQEKITDSKDKKTGLPVYSLYGETRSPKPEHLKDLDALVFDIQDIGCRFYTYISTLRLSMEAAAKAGKKFIVLDRVNPITGVQVEGPAVVDEEKFTATHAIPIRHGMTVGELAKMMNTERKIGADLQVIRCEGWKRDLHYDETGLPWQNPSPNMRSPEAALLYPGVGLLEFSISVGRGTETPFQVLGAPYVNDLRLAYELNKLGLPGLRFVPVKFKPTASVFKDEQCGGVRLIITDRDALEPVAAGVAIGVTFQKLYPSSFALSKVGTLLNHAKLLEQIKAGRDWRSIAESWAAETAAFEVRRAAVLLY</sequence>
<proteinExistence type="predicted"/>
<dbReference type="Pfam" id="PF20732">
    <property type="entry name" value="NamZ_C"/>
    <property type="match status" value="1"/>
</dbReference>
<dbReference type="InterPro" id="IPR012338">
    <property type="entry name" value="Beta-lactam/transpept-like"/>
</dbReference>
<accession>A0A512MBX4</accession>
<comment type="caution">
    <text evidence="5">The sequence shown here is derived from an EMBL/GenBank/DDBJ whole genome shotgun (WGS) entry which is preliminary data.</text>
</comment>
<keyword evidence="6" id="KW-1185">Reference proteome</keyword>
<protein>
    <submittedName>
        <fullName evidence="5">Uncharacterized protein</fullName>
    </submittedName>
</protein>
<feature type="domain" description="Beta-lactamase-related" evidence="2">
    <location>
        <begin position="33"/>
        <end position="362"/>
    </location>
</feature>
<dbReference type="GO" id="GO:0033922">
    <property type="term" value="F:peptidoglycan beta-N-acetylmuramidase activity"/>
    <property type="evidence" value="ECO:0007669"/>
    <property type="project" value="InterPro"/>
</dbReference>
<feature type="domain" description="Peptidoglycan beta-N-acetylmuramidase NamZ N-terminal" evidence="3">
    <location>
        <begin position="418"/>
        <end position="617"/>
    </location>
</feature>
<gene>
    <name evidence="5" type="ORF">BGE01nite_35290</name>
</gene>
<dbReference type="EMBL" id="BKAG01000027">
    <property type="protein sequence ID" value="GEP44238.1"/>
    <property type="molecule type" value="Genomic_DNA"/>
</dbReference>
<dbReference type="Gene3D" id="3.40.50.12170">
    <property type="entry name" value="Uncharacterised protein PF07075, DUF1343"/>
    <property type="match status" value="1"/>
</dbReference>
<feature type="domain" description="Peptidoglycan beta-N-acetylmuramidase NamZ C-terminal" evidence="4">
    <location>
        <begin position="621"/>
        <end position="769"/>
    </location>
</feature>
<dbReference type="OrthoDB" id="9801061at2"/>
<evidence type="ECO:0000259" key="3">
    <source>
        <dbReference type="Pfam" id="PF07075"/>
    </source>
</evidence>